<dbReference type="RefSeq" id="WP_092642514.1">
    <property type="nucleotide sequence ID" value="NZ_FNID01000036.1"/>
</dbReference>
<dbReference type="Proteomes" id="UP000199182">
    <property type="component" value="Unassembled WGS sequence"/>
</dbReference>
<organism evidence="2 3">
    <name type="scientific">Acetanaerobacterium elongatum</name>
    <dbReference type="NCBI Taxonomy" id="258515"/>
    <lineage>
        <taxon>Bacteria</taxon>
        <taxon>Bacillati</taxon>
        <taxon>Bacillota</taxon>
        <taxon>Clostridia</taxon>
        <taxon>Eubacteriales</taxon>
        <taxon>Oscillospiraceae</taxon>
        <taxon>Acetanaerobacterium</taxon>
    </lineage>
</organism>
<dbReference type="InterPro" id="IPR036390">
    <property type="entry name" value="WH_DNA-bd_sf"/>
</dbReference>
<dbReference type="InterPro" id="IPR005149">
    <property type="entry name" value="Tscrpt_reg_PadR_N"/>
</dbReference>
<dbReference type="EMBL" id="FNID01000036">
    <property type="protein sequence ID" value="SDN86299.1"/>
    <property type="molecule type" value="Genomic_DNA"/>
</dbReference>
<proteinExistence type="predicted"/>
<dbReference type="AlphaFoldDB" id="A0A1H0EVJ7"/>
<dbReference type="Gene3D" id="1.10.10.10">
    <property type="entry name" value="Winged helix-like DNA-binding domain superfamily/Winged helix DNA-binding domain"/>
    <property type="match status" value="1"/>
</dbReference>
<dbReference type="STRING" id="258515.SAMN05192585_13623"/>
<accession>A0A1H0EVJ7</accession>
<dbReference type="PANTHER" id="PTHR33169">
    <property type="entry name" value="PADR-FAMILY TRANSCRIPTIONAL REGULATOR"/>
    <property type="match status" value="1"/>
</dbReference>
<dbReference type="SUPFAM" id="SSF46785">
    <property type="entry name" value="Winged helix' DNA-binding domain"/>
    <property type="match status" value="1"/>
</dbReference>
<reference evidence="2 3" key="1">
    <citation type="submission" date="2016-10" db="EMBL/GenBank/DDBJ databases">
        <authorList>
            <person name="de Groot N.N."/>
        </authorList>
    </citation>
    <scope>NUCLEOTIDE SEQUENCE [LARGE SCALE GENOMIC DNA]</scope>
    <source>
        <strain evidence="2 3">CGMCC 1.5012</strain>
    </source>
</reference>
<dbReference type="InterPro" id="IPR036388">
    <property type="entry name" value="WH-like_DNA-bd_sf"/>
</dbReference>
<evidence type="ECO:0000313" key="2">
    <source>
        <dbReference type="EMBL" id="SDN86299.1"/>
    </source>
</evidence>
<gene>
    <name evidence="2" type="ORF">SAMN05192585_13623</name>
</gene>
<dbReference type="PANTHER" id="PTHR33169:SF13">
    <property type="entry name" value="PADR-FAMILY TRANSCRIPTIONAL REGULATOR"/>
    <property type="match status" value="1"/>
</dbReference>
<dbReference type="OrthoDB" id="9814826at2"/>
<evidence type="ECO:0000313" key="3">
    <source>
        <dbReference type="Proteomes" id="UP000199182"/>
    </source>
</evidence>
<keyword evidence="3" id="KW-1185">Reference proteome</keyword>
<evidence type="ECO:0000259" key="1">
    <source>
        <dbReference type="Pfam" id="PF03551"/>
    </source>
</evidence>
<dbReference type="Pfam" id="PF03551">
    <property type="entry name" value="PadR"/>
    <property type="match status" value="1"/>
</dbReference>
<dbReference type="InterPro" id="IPR052509">
    <property type="entry name" value="Metal_resp_DNA-bind_regulator"/>
</dbReference>
<protein>
    <submittedName>
        <fullName evidence="2">Transcriptional regulator, PadR family</fullName>
    </submittedName>
</protein>
<feature type="domain" description="Transcription regulator PadR N-terminal" evidence="1">
    <location>
        <begin position="20"/>
        <end position="87"/>
    </location>
</feature>
<name>A0A1H0EVJ7_9FIRM</name>
<sequence length="105" mass="12286">MNIEKLRKRFIPMSETMFYILYSLQEERHGYGIMQFVKELTNGRIVLGAGTIYQSLCKLEGDGLIEPVKEEDRKKIYVITKAGRTILLEEARRIQEIYRCVEGLL</sequence>